<dbReference type="RefSeq" id="WP_048185638.1">
    <property type="nucleotide sequence ID" value="NZ_JXOJ01000008.1"/>
</dbReference>
<comment type="similarity">
    <text evidence="1">Belongs to the UPF0212 family.</text>
</comment>
<sequence length="112" mass="12051">MPDYLVTLESAWIIKDVKSMDDAVSIAISEAGKRLNPSAKFVEIEAGMIACPFCEGELNTALVVAGTALVGLVLQMKVFRAESEEHAARIAKSVVGKALHDVPLKVQEVQEL</sequence>
<proteinExistence type="inferred from homology"/>
<evidence type="ECO:0000313" key="2">
    <source>
        <dbReference type="EMBL" id="KLK87266.1"/>
    </source>
</evidence>
<evidence type="ECO:0000256" key="1">
    <source>
        <dbReference type="HAMAP-Rule" id="MF_01223"/>
    </source>
</evidence>
<dbReference type="HAMAP" id="MF_01223">
    <property type="entry name" value="UPF0212"/>
    <property type="match status" value="1"/>
</dbReference>
<dbReference type="InterPro" id="IPR007564">
    <property type="entry name" value="UPF0212"/>
</dbReference>
<organism evidence="2 3">
    <name type="scientific">Methanoculleus sediminis</name>
    <dbReference type="NCBI Taxonomy" id="1550566"/>
    <lineage>
        <taxon>Archaea</taxon>
        <taxon>Methanobacteriati</taxon>
        <taxon>Methanobacteriota</taxon>
        <taxon>Stenosarchaea group</taxon>
        <taxon>Methanomicrobia</taxon>
        <taxon>Methanomicrobiales</taxon>
        <taxon>Methanomicrobiaceae</taxon>
        <taxon>Methanoculleus</taxon>
    </lineage>
</organism>
<keyword evidence="3" id="KW-1185">Reference proteome</keyword>
<reference evidence="2 3" key="1">
    <citation type="journal article" date="2015" name="Int. J. Syst. Evol. Microbiol.">
        <title>Methanoculleus sediminis sp. nov., a methanogen from sediments near a submarine mud volcano.</title>
        <authorList>
            <person name="Chen S.C."/>
            <person name="Chen M.F."/>
            <person name="Lai M.C."/>
            <person name="Weng C.Y."/>
            <person name="Wu S.Y."/>
            <person name="Lin S."/>
            <person name="Yang T.F."/>
            <person name="Chen P.C."/>
        </authorList>
    </citation>
    <scope>NUCLEOTIDE SEQUENCE [LARGE SCALE GENOMIC DNA]</scope>
    <source>
        <strain evidence="2 3">S3Fa</strain>
    </source>
</reference>
<dbReference type="AlphaFoldDB" id="A0A0H1QXA8"/>
<dbReference type="PATRIC" id="fig|1550566.3.peg.2581"/>
<dbReference type="Proteomes" id="UP000035301">
    <property type="component" value="Unassembled WGS sequence"/>
</dbReference>
<dbReference type="PANTHER" id="PTHR42199:SF1">
    <property type="entry name" value="UPF0212 PROTEIN TK1194"/>
    <property type="match status" value="1"/>
</dbReference>
<name>A0A0H1QXA8_9EURY</name>
<dbReference type="PANTHER" id="PTHR42199">
    <property type="entry name" value="UPF0212 PROTEIN MJ0068"/>
    <property type="match status" value="1"/>
</dbReference>
<accession>A0A0H1QXA8</accession>
<comment type="caution">
    <text evidence="2">The sequence shown here is derived from an EMBL/GenBank/DDBJ whole genome shotgun (WGS) entry which is preliminary data.</text>
</comment>
<dbReference type="STRING" id="1550566.SZ63_11805"/>
<dbReference type="EMBL" id="JXOJ01000008">
    <property type="protein sequence ID" value="KLK87266.1"/>
    <property type="molecule type" value="Genomic_DNA"/>
</dbReference>
<dbReference type="PIRSF" id="PIRSF016934">
    <property type="entry name" value="UCP016934"/>
    <property type="match status" value="1"/>
</dbReference>
<gene>
    <name evidence="2" type="ORF">SZ63_11805</name>
</gene>
<evidence type="ECO:0000313" key="3">
    <source>
        <dbReference type="Proteomes" id="UP000035301"/>
    </source>
</evidence>
<protein>
    <recommendedName>
        <fullName evidence="1">UPF0212 protein SZ63_11805</fullName>
    </recommendedName>
</protein>
<dbReference type="Pfam" id="PF04475">
    <property type="entry name" value="DUF555"/>
    <property type="match status" value="1"/>
</dbReference>
<dbReference type="NCBIfam" id="NF003035">
    <property type="entry name" value="PRK03922.1"/>
    <property type="match status" value="1"/>
</dbReference>
<dbReference type="OrthoDB" id="63517at2157"/>